<reference evidence="3" key="1">
    <citation type="journal article" date="2019" name="Int. J. Syst. Evol. Microbiol.">
        <title>The Global Catalogue of Microorganisms (GCM) 10K type strain sequencing project: providing services to taxonomists for standard genome sequencing and annotation.</title>
        <authorList>
            <consortium name="The Broad Institute Genomics Platform"/>
            <consortium name="The Broad Institute Genome Sequencing Center for Infectious Disease"/>
            <person name="Wu L."/>
            <person name="Ma J."/>
        </authorList>
    </citation>
    <scope>NUCLEOTIDE SEQUENCE [LARGE SCALE GENOMIC DNA]</scope>
    <source>
        <strain evidence="3">CGMCC 4.7198</strain>
    </source>
</reference>
<gene>
    <name evidence="2" type="ORF">ACFQZP_02215</name>
</gene>
<proteinExistence type="predicted"/>
<sequence length="225" mass="25570">MSGLFPMTPLELRPNRHVIPAGTELWRVHSTKYVPNEFNPKLADPFEFKDGSRFDGTLLDPYHCLYLADTATTALAESVLRSRPFEPSAGMRLIPYAAVWRRSLSVLRTRCELNLVSLIESPDLAAVCQDSTLLEDERNYVQARRWASEIRAQVPDVMGLIWQSRHNRPQRALVLFHDRFGPGDGEPLEVLPERGIADLDSDAGIEKANQILKPLRSEISRPRRE</sequence>
<organism evidence="2 3">
    <name type="scientific">Streptomyces lutosisoli</name>
    <dbReference type="NCBI Taxonomy" id="2665721"/>
    <lineage>
        <taxon>Bacteria</taxon>
        <taxon>Bacillati</taxon>
        <taxon>Actinomycetota</taxon>
        <taxon>Actinomycetes</taxon>
        <taxon>Kitasatosporales</taxon>
        <taxon>Streptomycetaceae</taxon>
        <taxon>Streptomyces</taxon>
    </lineage>
</organism>
<dbReference type="Proteomes" id="UP001596957">
    <property type="component" value="Unassembled WGS sequence"/>
</dbReference>
<feature type="domain" description="RES" evidence="1">
    <location>
        <begin position="25"/>
        <end position="178"/>
    </location>
</feature>
<protein>
    <submittedName>
        <fullName evidence="2">RES family NAD+ phosphorylase</fullName>
    </submittedName>
</protein>
<name>A0ABW2V7G7_9ACTN</name>
<dbReference type="Pfam" id="PF08808">
    <property type="entry name" value="RES"/>
    <property type="match status" value="1"/>
</dbReference>
<keyword evidence="3" id="KW-1185">Reference proteome</keyword>
<evidence type="ECO:0000259" key="1">
    <source>
        <dbReference type="Pfam" id="PF08808"/>
    </source>
</evidence>
<dbReference type="InterPro" id="IPR014914">
    <property type="entry name" value="RES_dom"/>
</dbReference>
<evidence type="ECO:0000313" key="3">
    <source>
        <dbReference type="Proteomes" id="UP001596957"/>
    </source>
</evidence>
<accession>A0ABW2V7G7</accession>
<dbReference type="EMBL" id="JBHTEC010000001">
    <property type="protein sequence ID" value="MFD0280498.1"/>
    <property type="molecule type" value="Genomic_DNA"/>
</dbReference>
<dbReference type="RefSeq" id="WP_381260106.1">
    <property type="nucleotide sequence ID" value="NZ_JBHTBI010000039.1"/>
</dbReference>
<comment type="caution">
    <text evidence="2">The sequence shown here is derived from an EMBL/GenBank/DDBJ whole genome shotgun (WGS) entry which is preliminary data.</text>
</comment>
<evidence type="ECO:0000313" key="2">
    <source>
        <dbReference type="EMBL" id="MFD0280498.1"/>
    </source>
</evidence>